<protein>
    <recommendedName>
        <fullName evidence="4">Delta-60 repeat protein</fullName>
    </recommendedName>
</protein>
<keyword evidence="1" id="KW-0732">Signal</keyword>
<evidence type="ECO:0000256" key="1">
    <source>
        <dbReference type="SAM" id="SignalP"/>
    </source>
</evidence>
<evidence type="ECO:0000313" key="2">
    <source>
        <dbReference type="EMBL" id="MCQ4163331.1"/>
    </source>
</evidence>
<organism evidence="2 3">
    <name type="scientific">Tahibacter harae</name>
    <dbReference type="NCBI Taxonomy" id="2963937"/>
    <lineage>
        <taxon>Bacteria</taxon>
        <taxon>Pseudomonadati</taxon>
        <taxon>Pseudomonadota</taxon>
        <taxon>Gammaproteobacteria</taxon>
        <taxon>Lysobacterales</taxon>
        <taxon>Rhodanobacteraceae</taxon>
        <taxon>Tahibacter</taxon>
    </lineage>
</organism>
<evidence type="ECO:0000313" key="3">
    <source>
        <dbReference type="Proteomes" id="UP001165498"/>
    </source>
</evidence>
<dbReference type="NCBIfam" id="TIGR02608">
    <property type="entry name" value="delta_60_rpt"/>
    <property type="match status" value="2"/>
</dbReference>
<proteinExistence type="predicted"/>
<name>A0ABT1QLC7_9GAMM</name>
<dbReference type="InterPro" id="IPR013431">
    <property type="entry name" value="Delta_60_rpt"/>
</dbReference>
<comment type="caution">
    <text evidence="2">The sequence shown here is derived from an EMBL/GenBank/DDBJ whole genome shotgun (WGS) entry which is preliminary data.</text>
</comment>
<keyword evidence="3" id="KW-1185">Reference proteome</keyword>
<dbReference type="Pfam" id="PF17164">
    <property type="entry name" value="DUF5122"/>
    <property type="match status" value="2"/>
</dbReference>
<accession>A0ABT1QLC7</accession>
<evidence type="ECO:0008006" key="4">
    <source>
        <dbReference type="Google" id="ProtNLM"/>
    </source>
</evidence>
<feature type="signal peptide" evidence="1">
    <location>
        <begin position="1"/>
        <end position="22"/>
    </location>
</feature>
<sequence length="481" mass="49873">MQSLVGRLVLAAAALVPGLAAAGNINYDAMVDTSFATTTSPPYWRRLYTTGTVDERAIAVARMPDRSIVALISVPGGAVGSKIGLQRYNANGSPFSGVFGSAGKVVKDAYLITLTGMIADSQGRIVVIGSTPGPGGKTDFGVVRFNGDGSDDTSFGGDGGVAVGMEPLPNAGDDYPVAIIEQPTATGSRLVIAGNTSMTSGSSTLHRFGLIGLRQDGSIDPDFGNYVDPDYAGRVNDRYVSGQDAYASSLVLMPNSSLLIAGATVQNSTDTDYGACYLSPNGAPFADFSSCIRVAIDEPGPGGSLYDSVTAMAVSRPDRITLVGNSSGRISATRLLLEGSHLGLDPTFLGSNITGREYLFVHPSTGTYANDAALRSDGSLIIAGRYNDGSRSRAAVHRLRPNGSSDTMGYFSPTGFIVTEVPAFSTSGNSFFGEFNKVLIDSGKPLLLGTASDSTTAATDLDGVLVRLYADLIFADGLQPR</sequence>
<dbReference type="EMBL" id="JANFQO010000001">
    <property type="protein sequence ID" value="MCQ4163331.1"/>
    <property type="molecule type" value="Genomic_DNA"/>
</dbReference>
<feature type="chain" id="PRO_5046428251" description="Delta-60 repeat protein" evidence="1">
    <location>
        <begin position="23"/>
        <end position="481"/>
    </location>
</feature>
<dbReference type="Proteomes" id="UP001165498">
    <property type="component" value="Unassembled WGS sequence"/>
</dbReference>
<dbReference type="Gene3D" id="2.80.10.50">
    <property type="match status" value="1"/>
</dbReference>
<reference evidence="2" key="1">
    <citation type="submission" date="2022-07" db="EMBL/GenBank/DDBJ databases">
        <title>Tahibacter sp., a new gammaproteobacterium isolated from the silt sample collected at pig farm.</title>
        <authorList>
            <person name="Chen H."/>
        </authorList>
    </citation>
    <scope>NUCLEOTIDE SEQUENCE</scope>
    <source>
        <strain evidence="2">P2K</strain>
    </source>
</reference>
<gene>
    <name evidence="2" type="ORF">NM961_01280</name>
</gene>
<dbReference type="RefSeq" id="WP_255910416.1">
    <property type="nucleotide sequence ID" value="NZ_JANFQO010000001.1"/>
</dbReference>